<evidence type="ECO:0000313" key="4">
    <source>
        <dbReference type="EMBL" id="KAK9294730.1"/>
    </source>
</evidence>
<dbReference type="InterPro" id="IPR013783">
    <property type="entry name" value="Ig-like_fold"/>
</dbReference>
<evidence type="ECO:0000256" key="1">
    <source>
        <dbReference type="SAM" id="MobiDB-lite"/>
    </source>
</evidence>
<evidence type="ECO:0008006" key="6">
    <source>
        <dbReference type="Google" id="ProtNLM"/>
    </source>
</evidence>
<evidence type="ECO:0000259" key="3">
    <source>
        <dbReference type="Pfam" id="PF24798"/>
    </source>
</evidence>
<dbReference type="Pfam" id="PF24778">
    <property type="entry name" value="Ig-CFAP74_3rd"/>
    <property type="match status" value="1"/>
</dbReference>
<dbReference type="AlphaFoldDB" id="A0AAW0ZB16"/>
<keyword evidence="5" id="KW-1185">Reference proteome</keyword>
<dbReference type="PANTHER" id="PTHR22538">
    <property type="entry name" value="CILIA- AND FLAGELLA-ASSOCIATED PROTEIN 74"/>
    <property type="match status" value="1"/>
</dbReference>
<gene>
    <name evidence="4" type="ORF">QLX08_010752</name>
</gene>
<dbReference type="InterPro" id="IPR056310">
    <property type="entry name" value="Ig-CFAP74_4th"/>
</dbReference>
<evidence type="ECO:0000313" key="5">
    <source>
        <dbReference type="Proteomes" id="UP001432146"/>
    </source>
</evidence>
<dbReference type="PANTHER" id="PTHR22538:SF0">
    <property type="entry name" value="CILIA- AND FLAGELLA-ASSOCIATED PROTEIN 74"/>
    <property type="match status" value="1"/>
</dbReference>
<feature type="region of interest" description="Disordered" evidence="1">
    <location>
        <begin position="988"/>
        <end position="1018"/>
    </location>
</feature>
<reference evidence="4 5" key="1">
    <citation type="submission" date="2024-05" db="EMBL/GenBank/DDBJ databases">
        <title>The nuclear and mitochondrial genome assemblies of Tetragonisca angustula (Apidae: Meliponini), a tiny yet remarkable pollinator in the Neotropics.</title>
        <authorList>
            <person name="Ferrari R."/>
            <person name="Ricardo P.C."/>
            <person name="Dias F.C."/>
            <person name="Araujo N.S."/>
            <person name="Soares D.O."/>
            <person name="Zhou Q.-S."/>
            <person name="Zhu C.-D."/>
            <person name="Coutinho L."/>
            <person name="Airas M.C."/>
            <person name="Batista T.M."/>
        </authorList>
    </citation>
    <scope>NUCLEOTIDE SEQUENCE [LARGE SCALE GENOMIC DNA]</scope>
    <source>
        <strain evidence="4">ASF017062</strain>
        <tissue evidence="4">Abdomen</tissue>
    </source>
</reference>
<comment type="caution">
    <text evidence="4">The sequence shown here is derived from an EMBL/GenBank/DDBJ whole genome shotgun (WGS) entry which is preliminary data.</text>
</comment>
<sequence>MQETTCENCKLSKPKSLVYCGCLFDERTRARLERENQETLKGLLALKDRKKIRKKEEIELQRKDEHKDEQKEVQEDEKLKDFKFTKWSKLKILRKRKENKKWEEYFNRYKTWIFFVALIKLKIFSSRRERHRTCHLKERTIIRKNIRLQNILRIRRKYNIDETLPPDSTIFDKILKYERKRKKQLKLRQERMIKIITKITQEMNNDIRLRKKPRDICLKRLKLDVSEKSLAEISFEEIRTEESLTDDKSVPEINERNRKIEDSTVKDLKLEGSRKDVENKKEEEKFVVKGSKSSIEQVFERDTCFFAIPCIVTFEDFEVNKTYSRKVIIRNRTANWAYLRFHKVYAETWEPGVIEVDTMDAARLKPGLNVTVNVKFLPIYEEEVTGEISFLTLSAEYPEIFREFRVSVRCTPQSAVPVLDPKELRFPSAPIWRYNDVNFNERVLTVSNDGRKSFSIVIEERNDRDHSFLWRFDQADIQRVTSSISCFNENENMENNGNTLGNENSRKKYRIEVPPKFKCHLKITFRPRYVGLHHEMLEICFLTDNKTLGQLSVPIWAEVTDYQIYLDPPCIDLGIAMIDSDVCQQSFNVVNNGRSPVNIVMKIPKNLRNQVSVYPKSTIVQSESCSKINVRLIPKSSIVEVSKRFYEPVSNMLEFPIHVQIMSQGSEKPPPLILKVLATLTTSRGLTLEPGYVELGHVRTHESVYAELTLTNESLLIQEYAFINLSPSMEIQPNHGFGAILPGETIKLHLIYSPCLTDIPGNEIRANGLSGERSFQVQVVTLAELAGNKSQTVLNKLKDKINTQSIIPRSHGFPYPIPVNIKTSKVLRRTIDKNEDDLEMKLNNDIVINRGDENDKDVSIENSDHVDRRKEKNSLEIYTHIIDTFCELSEQIIEFLPTACGSFSMASVHLRGYNMASYPHCTCGMIKNQHKEFTARYQFKSSSDRIKIMPQSGVLNNDELIEVNFMFKPRLPKSVIFEEGLRLKMNDEEKRETKNENVNKPTKNAKKKKGKKEKEEEGKVSDVDKLAGEISLLENFEPCISTIFVTCTIDLEETKNKRKHEELLFVKLICPIIRPEILVLNKDREIAFGPTAIGTSSRKFLFVKNISNQNVKVNVNLLDPFGPFFVPPGRTIETGSILKLPVTYQPRENHEEEVSLHI</sequence>
<dbReference type="InterPro" id="IPR056307">
    <property type="entry name" value="Ig-CFAP74_3rd"/>
</dbReference>
<proteinExistence type="predicted"/>
<feature type="domain" description="CFAP74 fourth Ig-like" evidence="3">
    <location>
        <begin position="690"/>
        <end position="758"/>
    </location>
</feature>
<dbReference type="EMBL" id="JAWNGG020000303">
    <property type="protein sequence ID" value="KAK9294730.1"/>
    <property type="molecule type" value="Genomic_DNA"/>
</dbReference>
<accession>A0AAW0ZB16</accession>
<dbReference type="Proteomes" id="UP001432146">
    <property type="component" value="Unassembled WGS sequence"/>
</dbReference>
<feature type="compositionally biased region" description="Basic and acidic residues" evidence="1">
    <location>
        <begin position="988"/>
        <end position="997"/>
    </location>
</feature>
<protein>
    <recommendedName>
        <fullName evidence="6">MSP domain-containing protein</fullName>
    </recommendedName>
</protein>
<name>A0AAW0ZB16_9HYME</name>
<dbReference type="Pfam" id="PF24771">
    <property type="entry name" value="Ig_CFAP74_1st"/>
    <property type="match status" value="1"/>
</dbReference>
<dbReference type="Gene3D" id="2.60.40.10">
    <property type="entry name" value="Immunoglobulins"/>
    <property type="match status" value="2"/>
</dbReference>
<feature type="domain" description="CFAP74 third Ig-like" evidence="2">
    <location>
        <begin position="564"/>
        <end position="665"/>
    </location>
</feature>
<dbReference type="Pfam" id="PF24798">
    <property type="entry name" value="Ig-CFAP74_4th"/>
    <property type="match status" value="1"/>
</dbReference>
<evidence type="ECO:0000259" key="2">
    <source>
        <dbReference type="Pfam" id="PF24778"/>
    </source>
</evidence>
<organism evidence="4 5">
    <name type="scientific">Tetragonisca angustula</name>
    <dbReference type="NCBI Taxonomy" id="166442"/>
    <lineage>
        <taxon>Eukaryota</taxon>
        <taxon>Metazoa</taxon>
        <taxon>Ecdysozoa</taxon>
        <taxon>Arthropoda</taxon>
        <taxon>Hexapoda</taxon>
        <taxon>Insecta</taxon>
        <taxon>Pterygota</taxon>
        <taxon>Neoptera</taxon>
        <taxon>Endopterygota</taxon>
        <taxon>Hymenoptera</taxon>
        <taxon>Apocrita</taxon>
        <taxon>Aculeata</taxon>
        <taxon>Apoidea</taxon>
        <taxon>Anthophila</taxon>
        <taxon>Apidae</taxon>
        <taxon>Tetragonisca</taxon>
    </lineage>
</organism>